<dbReference type="Proteomes" id="UP001226762">
    <property type="component" value="Unassembled WGS sequence"/>
</dbReference>
<accession>A0AAE3W9K1</accession>
<dbReference type="InterPro" id="IPR015943">
    <property type="entry name" value="WD40/YVTN_repeat-like_dom_sf"/>
</dbReference>
<keyword evidence="4" id="KW-0249">Electron transport</keyword>
<dbReference type="Gene3D" id="1.10.760.10">
    <property type="entry name" value="Cytochrome c-like domain"/>
    <property type="match status" value="1"/>
</dbReference>
<protein>
    <submittedName>
        <fullName evidence="10">C-type cytochrome</fullName>
    </submittedName>
</protein>
<dbReference type="EMBL" id="JANHAX010000001">
    <property type="protein sequence ID" value="MDQ2088403.1"/>
    <property type="molecule type" value="Genomic_DNA"/>
</dbReference>
<dbReference type="GO" id="GO:0020037">
    <property type="term" value="F:heme binding"/>
    <property type="evidence" value="ECO:0007669"/>
    <property type="project" value="InterPro"/>
</dbReference>
<dbReference type="SMART" id="SM00320">
    <property type="entry name" value="WD40"/>
    <property type="match status" value="7"/>
</dbReference>
<dbReference type="PROSITE" id="PS50294">
    <property type="entry name" value="WD_REPEATS_REGION"/>
    <property type="match status" value="2"/>
</dbReference>
<dbReference type="PRINTS" id="PR00604">
    <property type="entry name" value="CYTCHRMECIAB"/>
</dbReference>
<evidence type="ECO:0000256" key="4">
    <source>
        <dbReference type="ARBA" id="ARBA00022982"/>
    </source>
</evidence>
<evidence type="ECO:0000256" key="1">
    <source>
        <dbReference type="ARBA" id="ARBA00022448"/>
    </source>
</evidence>
<dbReference type="AlphaFoldDB" id="A0AAE3W9K1"/>
<dbReference type="GO" id="GO:0046872">
    <property type="term" value="F:metal ion binding"/>
    <property type="evidence" value="ECO:0007669"/>
    <property type="project" value="UniProtKB-KW"/>
</dbReference>
<keyword evidence="6" id="KW-0853">WD repeat</keyword>
<dbReference type="InterPro" id="IPR009056">
    <property type="entry name" value="Cyt_c-like_dom"/>
</dbReference>
<dbReference type="PROSITE" id="PS50082">
    <property type="entry name" value="WD_REPEATS_2"/>
    <property type="match status" value="3"/>
</dbReference>
<keyword evidence="2 7" id="KW-0349">Heme</keyword>
<evidence type="ECO:0000256" key="8">
    <source>
        <dbReference type="SAM" id="SignalP"/>
    </source>
</evidence>
<feature type="domain" description="Cytochrome c" evidence="9">
    <location>
        <begin position="340"/>
        <end position="442"/>
    </location>
</feature>
<evidence type="ECO:0000256" key="5">
    <source>
        <dbReference type="ARBA" id="ARBA00023004"/>
    </source>
</evidence>
<dbReference type="SUPFAM" id="SSF46626">
    <property type="entry name" value="Cytochrome c"/>
    <property type="match status" value="1"/>
</dbReference>
<dbReference type="PANTHER" id="PTHR19879:SF9">
    <property type="entry name" value="TRANSCRIPTION INITIATION FACTOR TFIID SUBUNIT 5"/>
    <property type="match status" value="1"/>
</dbReference>
<evidence type="ECO:0000313" key="10">
    <source>
        <dbReference type="EMBL" id="MDQ2088403.1"/>
    </source>
</evidence>
<dbReference type="InterPro" id="IPR002327">
    <property type="entry name" value="Cyt_c_1A/1B"/>
</dbReference>
<dbReference type="Pfam" id="PF00034">
    <property type="entry name" value="Cytochrom_C"/>
    <property type="match status" value="1"/>
</dbReference>
<name>A0AAE3W9K1_9RHOB</name>
<dbReference type="SUPFAM" id="SSF50978">
    <property type="entry name" value="WD40 repeat-like"/>
    <property type="match status" value="1"/>
</dbReference>
<evidence type="ECO:0000313" key="11">
    <source>
        <dbReference type="Proteomes" id="UP001226762"/>
    </source>
</evidence>
<dbReference type="Gene3D" id="2.130.10.10">
    <property type="entry name" value="YVTN repeat-like/Quinoprotein amine dehydrogenase"/>
    <property type="match status" value="2"/>
</dbReference>
<sequence length="443" mass="47444">MARHVTTLSRTATSLRVAAATAALALLAFASVPATAQDFTTLKGHGGPVMGLAVSPAGRVASASFDNSVGLWQGREPTWLEAHDAAVVDVIFPSDGVIASGGDDFAVRLWQDGAPRLLGRHKGKVTDLALSPDGQTIASASWDGTVALWPLSGGQARWLTELGGGVNDVAFAPDGRHLYAATSAGDLLLFDLTRDDPPRALSQNGFGINEIVLAPDGSWLAYGMVNGTTWVIDPLTGDKLRDFAVERKPVLAMAHHAATGQLAIGYGDGYIITIDTNAWRLSKGFQAMRDGPAWALAWTPDGEMIWAGGIDNVIYGWPVALFGKVEPPDSASRSFLRDAASMPNGERQFMRKCSICHALEPGESRKAGPTLYGIFGREAGTLPGYRYSETLLAANIVWTEDTIDALFDQGPDHFIPRSKMPMQRITRAEDRDDLIAFLKRATE</sequence>
<dbReference type="InterPro" id="IPR036322">
    <property type="entry name" value="WD40_repeat_dom_sf"/>
</dbReference>
<dbReference type="Pfam" id="PF00400">
    <property type="entry name" value="WD40"/>
    <property type="match status" value="4"/>
</dbReference>
<reference evidence="10" key="2">
    <citation type="submission" date="2023-02" db="EMBL/GenBank/DDBJ databases">
        <title>'Rhodoalgimonas zhirmunskyi' gen. nov., isolated from a red alga.</title>
        <authorList>
            <person name="Nedashkovskaya O.I."/>
            <person name="Otstavnykh N.Y."/>
            <person name="Bystritskaya E.P."/>
            <person name="Balabanova L.A."/>
            <person name="Isaeva M.P."/>
        </authorList>
    </citation>
    <scope>NUCLEOTIDE SEQUENCE</scope>
    <source>
        <strain evidence="10">KCTC 52189</strain>
    </source>
</reference>
<proteinExistence type="predicted"/>
<evidence type="ECO:0000256" key="7">
    <source>
        <dbReference type="PROSITE-ProRule" id="PRU00433"/>
    </source>
</evidence>
<dbReference type="InterPro" id="IPR036909">
    <property type="entry name" value="Cyt_c-like_dom_sf"/>
</dbReference>
<dbReference type="GO" id="GO:0009055">
    <property type="term" value="F:electron transfer activity"/>
    <property type="evidence" value="ECO:0007669"/>
    <property type="project" value="InterPro"/>
</dbReference>
<evidence type="ECO:0000256" key="2">
    <source>
        <dbReference type="ARBA" id="ARBA00022617"/>
    </source>
</evidence>
<gene>
    <name evidence="10" type="ORF">NO357_00615</name>
</gene>
<dbReference type="InterPro" id="IPR001680">
    <property type="entry name" value="WD40_rpt"/>
</dbReference>
<dbReference type="PANTHER" id="PTHR19879">
    <property type="entry name" value="TRANSCRIPTION INITIATION FACTOR TFIID"/>
    <property type="match status" value="1"/>
</dbReference>
<keyword evidence="3 7" id="KW-0479">Metal-binding</keyword>
<keyword evidence="5 7" id="KW-0408">Iron</keyword>
<comment type="caution">
    <text evidence="10">The sequence shown here is derived from an EMBL/GenBank/DDBJ whole genome shotgun (WGS) entry which is preliminary data.</text>
</comment>
<feature type="repeat" description="WD" evidence="6">
    <location>
        <begin position="80"/>
        <end position="111"/>
    </location>
</feature>
<organism evidence="10 11">
    <name type="scientific">Marimonas arenosa</name>
    <dbReference type="NCBI Taxonomy" id="1795305"/>
    <lineage>
        <taxon>Bacteria</taxon>
        <taxon>Pseudomonadati</taxon>
        <taxon>Pseudomonadota</taxon>
        <taxon>Alphaproteobacteria</taxon>
        <taxon>Rhodobacterales</taxon>
        <taxon>Paracoccaceae</taxon>
        <taxon>Marimonas</taxon>
    </lineage>
</organism>
<keyword evidence="8" id="KW-0732">Signal</keyword>
<reference evidence="10" key="1">
    <citation type="submission" date="2022-07" db="EMBL/GenBank/DDBJ databases">
        <authorList>
            <person name="Otstavnykh N."/>
            <person name="Isaeva M."/>
            <person name="Bystritskaya E."/>
        </authorList>
    </citation>
    <scope>NUCLEOTIDE SEQUENCE</scope>
    <source>
        <strain evidence="10">KCTC 52189</strain>
    </source>
</reference>
<keyword evidence="1" id="KW-0813">Transport</keyword>
<feature type="chain" id="PRO_5042087946" evidence="8">
    <location>
        <begin position="37"/>
        <end position="443"/>
    </location>
</feature>
<feature type="repeat" description="WD" evidence="6">
    <location>
        <begin position="118"/>
        <end position="159"/>
    </location>
</feature>
<evidence type="ECO:0000259" key="9">
    <source>
        <dbReference type="PROSITE" id="PS51007"/>
    </source>
</evidence>
<dbReference type="RefSeq" id="WP_306733673.1">
    <property type="nucleotide sequence ID" value="NZ_JANHAX010000001.1"/>
</dbReference>
<feature type="repeat" description="WD" evidence="6">
    <location>
        <begin position="42"/>
        <end position="73"/>
    </location>
</feature>
<dbReference type="PROSITE" id="PS51007">
    <property type="entry name" value="CYTC"/>
    <property type="match status" value="1"/>
</dbReference>
<feature type="signal peptide" evidence="8">
    <location>
        <begin position="1"/>
        <end position="36"/>
    </location>
</feature>
<keyword evidence="11" id="KW-1185">Reference proteome</keyword>
<evidence type="ECO:0000256" key="6">
    <source>
        <dbReference type="PROSITE-ProRule" id="PRU00221"/>
    </source>
</evidence>
<evidence type="ECO:0000256" key="3">
    <source>
        <dbReference type="ARBA" id="ARBA00022723"/>
    </source>
</evidence>